<dbReference type="PANTHER" id="PTHR36509:SF2">
    <property type="entry name" value="BLL3101 PROTEIN"/>
    <property type="match status" value="1"/>
</dbReference>
<dbReference type="InterPro" id="IPR010679">
    <property type="entry name" value="DUF1254"/>
</dbReference>
<proteinExistence type="predicted"/>
<evidence type="ECO:0000313" key="5">
    <source>
        <dbReference type="Proteomes" id="UP000682802"/>
    </source>
</evidence>
<reference evidence="4 5" key="1">
    <citation type="submission" date="2021-05" db="EMBL/GenBank/DDBJ databases">
        <title>Comparative genomic studies on the polysaccharide-degrading batcterial strains of the Flammeovirga genus.</title>
        <authorList>
            <person name="Zewei F."/>
            <person name="Zheng Z."/>
            <person name="Yu L."/>
            <person name="Ruyue G."/>
            <person name="Yanhong M."/>
            <person name="Yuanyuan C."/>
            <person name="Jingyan G."/>
            <person name="Wenjun H."/>
        </authorList>
    </citation>
    <scope>NUCLEOTIDE SEQUENCE [LARGE SCALE GENOMIC DNA]</scope>
    <source>
        <strain evidence="4 5">YS10</strain>
    </source>
</reference>
<evidence type="ECO:0000259" key="3">
    <source>
        <dbReference type="Pfam" id="PF06863"/>
    </source>
</evidence>
<evidence type="ECO:0000259" key="2">
    <source>
        <dbReference type="Pfam" id="PF06742"/>
    </source>
</evidence>
<keyword evidence="1" id="KW-0732">Signal</keyword>
<dbReference type="SUPFAM" id="SSF160935">
    <property type="entry name" value="VPA0735-like"/>
    <property type="match status" value="1"/>
</dbReference>
<sequence length="456" mass="51847">MSLKSTISSIKLFLVSLFISSLMFSCSNENTKITEKQSEAFYDYAYPLVMMKISQDAMLTSPLRKGDDVNKFIMFKKLAQPENTAVVLGNRNTLYCVGWVDLSEGPVLFEIPDMNKRYYVMPLIDAWTNTFKSFGSRTTGQKAQKYFLTLSSYNGKVPDGYERVNCPTSMVWITGRIQADNDADALVANKLQDEYILRPYTARVNKYKPTFQAMKVKKPVPFSLAMDTETFYTTFFDMLRTNPPAAADAAFLKDYSFFKKNVSYNDLDEATKATLKAGLEKSTKKFLGIFYKGNEQKTAWDFKIEDMGDWGVDYSRRAYYAVWGIGANIPQDAVYGVSQLDGDLKQLEGTNIYKISFPPNGTPEVGGFWSITAYNNEGYLEANTEKRYASGSNMDIKYNKDGSLDLYLSSKQPKGVSDYNWIPTPKGTFKILFRMYWPKESILDGSYQLPNIKKID</sequence>
<dbReference type="PROSITE" id="PS51257">
    <property type="entry name" value="PROKAR_LIPOPROTEIN"/>
    <property type="match status" value="1"/>
</dbReference>
<dbReference type="EMBL" id="CP076129">
    <property type="protein sequence ID" value="QWG10078.1"/>
    <property type="molecule type" value="Genomic_DNA"/>
</dbReference>
<name>A0ABX8H2E5_9BACT</name>
<feature type="domain" description="DUF1214" evidence="2">
    <location>
        <begin position="333"/>
        <end position="440"/>
    </location>
</feature>
<protein>
    <submittedName>
        <fullName evidence="4">DUF1254 domain-containing protein</fullName>
    </submittedName>
</protein>
<dbReference type="InterPro" id="IPR037049">
    <property type="entry name" value="DUF1214_C_sf"/>
</dbReference>
<feature type="signal peptide" evidence="1">
    <location>
        <begin position="1"/>
        <end position="27"/>
    </location>
</feature>
<dbReference type="InterPro" id="IPR010621">
    <property type="entry name" value="DUF1214"/>
</dbReference>
<gene>
    <name evidence="4" type="ORF">KM029_20565</name>
</gene>
<dbReference type="InterPro" id="IPR037050">
    <property type="entry name" value="DUF1254_sf"/>
</dbReference>
<feature type="domain" description="DUF1254" evidence="3">
    <location>
        <begin position="69"/>
        <end position="199"/>
    </location>
</feature>
<dbReference type="Pfam" id="PF06742">
    <property type="entry name" value="DUF1214"/>
    <property type="match status" value="1"/>
</dbReference>
<evidence type="ECO:0000313" key="4">
    <source>
        <dbReference type="EMBL" id="QWG10078.1"/>
    </source>
</evidence>
<accession>A0ABX8H2E5</accession>
<feature type="chain" id="PRO_5045894978" evidence="1">
    <location>
        <begin position="28"/>
        <end position="456"/>
    </location>
</feature>
<dbReference type="Gene3D" id="2.60.40.1610">
    <property type="entry name" value="Domain of unknown function DUF1254"/>
    <property type="match status" value="1"/>
</dbReference>
<dbReference type="Pfam" id="PF06863">
    <property type="entry name" value="DUF1254"/>
    <property type="match status" value="1"/>
</dbReference>
<dbReference type="RefSeq" id="WP_144076731.1">
    <property type="nucleotide sequence ID" value="NZ_CP076129.1"/>
</dbReference>
<evidence type="ECO:0000256" key="1">
    <source>
        <dbReference type="SAM" id="SignalP"/>
    </source>
</evidence>
<organism evidence="4 5">
    <name type="scientific">Flammeovirga kamogawensis</name>
    <dbReference type="NCBI Taxonomy" id="373891"/>
    <lineage>
        <taxon>Bacteria</taxon>
        <taxon>Pseudomonadati</taxon>
        <taxon>Bacteroidota</taxon>
        <taxon>Cytophagia</taxon>
        <taxon>Cytophagales</taxon>
        <taxon>Flammeovirgaceae</taxon>
        <taxon>Flammeovirga</taxon>
    </lineage>
</organism>
<dbReference type="PANTHER" id="PTHR36509">
    <property type="entry name" value="BLL3101 PROTEIN"/>
    <property type="match status" value="1"/>
</dbReference>
<keyword evidence="5" id="KW-1185">Reference proteome</keyword>
<dbReference type="Gene3D" id="2.60.120.600">
    <property type="entry name" value="Domain of unknown function DUF1214, C-terminal domain"/>
    <property type="match status" value="1"/>
</dbReference>
<dbReference type="Proteomes" id="UP000682802">
    <property type="component" value="Chromosome 2"/>
</dbReference>